<gene>
    <name evidence="4" type="ORF">DFO77_11292</name>
</gene>
<dbReference type="PROSITE" id="PS50093">
    <property type="entry name" value="PKD"/>
    <property type="match status" value="1"/>
</dbReference>
<evidence type="ECO:0000259" key="3">
    <source>
        <dbReference type="PROSITE" id="PS51762"/>
    </source>
</evidence>
<evidence type="ECO:0000313" key="4">
    <source>
        <dbReference type="EMBL" id="RCW33928.1"/>
    </source>
</evidence>
<organism evidence="4 5">
    <name type="scientific">Marinilabilia salmonicolor</name>
    <dbReference type="NCBI Taxonomy" id="989"/>
    <lineage>
        <taxon>Bacteria</taxon>
        <taxon>Pseudomonadati</taxon>
        <taxon>Bacteroidota</taxon>
        <taxon>Bacteroidia</taxon>
        <taxon>Marinilabiliales</taxon>
        <taxon>Marinilabiliaceae</taxon>
        <taxon>Marinilabilia</taxon>
    </lineage>
</organism>
<keyword evidence="5" id="KW-1185">Reference proteome</keyword>
<dbReference type="InterPro" id="IPR000601">
    <property type="entry name" value="PKD_dom"/>
</dbReference>
<dbReference type="Proteomes" id="UP000252733">
    <property type="component" value="Unassembled WGS sequence"/>
</dbReference>
<dbReference type="InterPro" id="IPR000757">
    <property type="entry name" value="Beta-glucanase-like"/>
</dbReference>
<feature type="domain" description="GH16" evidence="3">
    <location>
        <begin position="153"/>
        <end position="401"/>
    </location>
</feature>
<dbReference type="SUPFAM" id="SSF49899">
    <property type="entry name" value="Concanavalin A-like lectins/glucanases"/>
    <property type="match status" value="1"/>
</dbReference>
<keyword evidence="4" id="KW-0378">Hydrolase</keyword>
<name>A0A368UYK6_9BACT</name>
<comment type="similarity">
    <text evidence="1">Belongs to the glycosyl hydrolase 16 family.</text>
</comment>
<dbReference type="EMBL" id="QPIZ01000012">
    <property type="protein sequence ID" value="RCW33928.1"/>
    <property type="molecule type" value="Genomic_DNA"/>
</dbReference>
<dbReference type="AlphaFoldDB" id="A0A368UYK6"/>
<dbReference type="Gene3D" id="2.60.120.200">
    <property type="match status" value="1"/>
</dbReference>
<dbReference type="PANTHER" id="PTHR10963:SF55">
    <property type="entry name" value="GLYCOSIDE HYDROLASE FAMILY 16 PROTEIN"/>
    <property type="match status" value="1"/>
</dbReference>
<protein>
    <submittedName>
        <fullName evidence="4">Glycosyl hydrolase family 16</fullName>
    </submittedName>
</protein>
<evidence type="ECO:0000256" key="1">
    <source>
        <dbReference type="ARBA" id="ARBA00006865"/>
    </source>
</evidence>
<dbReference type="InterPro" id="IPR013320">
    <property type="entry name" value="ConA-like_dom_sf"/>
</dbReference>
<sequence length="401" mass="44482">MGVLSTSLFLLMIFGKMMKRTKCFRMAGKVSVFESGRLLFGVKLLLMAIVIPTLMSCSKDEDSQEGYTVDFSIEVDSENPNNIILTNLSSGDYLYVEWDYGNGQSTGKSINKEQEQTVYYPLKGNYEITLTIWGPLNSIADTKTMTKTVTIDADDPDYTAPGGLIWSDEFNSSSVNKSNWTFEIGTGDWGWGNDELQYYTDGDNVEITDGKLVITARKENDNKERGSYTSTRMVTMNKQEFTYGRIEIRAKLPSGTGVWPAIWMLGSNLGQVGWPACGEIDIMEYVGYQPDIVHSTVHTTAGSGGNGSGGSISLPTAEEAFHIYGVLWTEESLTFYVDSPDNIVHVYAPASKNDTNWPFNKPHFFILNLAVGGTWGGAQGIDNSIFPQSMEVDYVRVYELN</sequence>
<dbReference type="PANTHER" id="PTHR10963">
    <property type="entry name" value="GLYCOSYL HYDROLASE-RELATED"/>
    <property type="match status" value="1"/>
</dbReference>
<feature type="domain" description="PKD" evidence="2">
    <location>
        <begin position="82"/>
        <end position="154"/>
    </location>
</feature>
<dbReference type="Pfam" id="PF00722">
    <property type="entry name" value="Glyco_hydro_16"/>
    <property type="match status" value="1"/>
</dbReference>
<dbReference type="Gene3D" id="2.60.40.10">
    <property type="entry name" value="Immunoglobulins"/>
    <property type="match status" value="1"/>
</dbReference>
<evidence type="ECO:0000259" key="2">
    <source>
        <dbReference type="PROSITE" id="PS50093"/>
    </source>
</evidence>
<dbReference type="GO" id="GO:0005975">
    <property type="term" value="P:carbohydrate metabolic process"/>
    <property type="evidence" value="ECO:0007669"/>
    <property type="project" value="InterPro"/>
</dbReference>
<comment type="caution">
    <text evidence="4">The sequence shown here is derived from an EMBL/GenBank/DDBJ whole genome shotgun (WGS) entry which is preliminary data.</text>
</comment>
<reference evidence="4 5" key="1">
    <citation type="submission" date="2018-07" db="EMBL/GenBank/DDBJ databases">
        <title>Freshwater and sediment microbial communities from various areas in North America, analyzing microbe dynamics in response to fracking.</title>
        <authorList>
            <person name="Lamendella R."/>
        </authorList>
    </citation>
    <scope>NUCLEOTIDE SEQUENCE [LARGE SCALE GENOMIC DNA]</scope>
    <source>
        <strain evidence="4 5">160A</strain>
    </source>
</reference>
<dbReference type="CDD" id="cd08023">
    <property type="entry name" value="GH16_laminarinase_like"/>
    <property type="match status" value="1"/>
</dbReference>
<accession>A0A368UYK6</accession>
<evidence type="ECO:0000313" key="5">
    <source>
        <dbReference type="Proteomes" id="UP000252733"/>
    </source>
</evidence>
<proteinExistence type="inferred from homology"/>
<dbReference type="GO" id="GO:0004553">
    <property type="term" value="F:hydrolase activity, hydrolyzing O-glycosyl compounds"/>
    <property type="evidence" value="ECO:0007669"/>
    <property type="project" value="InterPro"/>
</dbReference>
<dbReference type="PROSITE" id="PS51762">
    <property type="entry name" value="GH16_2"/>
    <property type="match status" value="1"/>
</dbReference>
<dbReference type="InterPro" id="IPR013783">
    <property type="entry name" value="Ig-like_fold"/>
</dbReference>
<dbReference type="SUPFAM" id="SSF49299">
    <property type="entry name" value="PKD domain"/>
    <property type="match status" value="1"/>
</dbReference>
<dbReference type="InterPro" id="IPR050546">
    <property type="entry name" value="Glycosyl_Hydrlase_16"/>
</dbReference>
<dbReference type="InterPro" id="IPR035986">
    <property type="entry name" value="PKD_dom_sf"/>
</dbReference>
<dbReference type="Pfam" id="PF00801">
    <property type="entry name" value="PKD"/>
    <property type="match status" value="1"/>
</dbReference>